<organism evidence="1 3">
    <name type="scientific">Durusdinium trenchii</name>
    <dbReference type="NCBI Taxonomy" id="1381693"/>
    <lineage>
        <taxon>Eukaryota</taxon>
        <taxon>Sar</taxon>
        <taxon>Alveolata</taxon>
        <taxon>Dinophyceae</taxon>
        <taxon>Suessiales</taxon>
        <taxon>Symbiodiniaceae</taxon>
        <taxon>Durusdinium</taxon>
    </lineage>
</organism>
<accession>A0ABP0QZN2</accession>
<dbReference type="EMBL" id="CAXAMN010025140">
    <property type="protein sequence ID" value="CAK9093031.1"/>
    <property type="molecule type" value="Genomic_DNA"/>
</dbReference>
<protein>
    <submittedName>
        <fullName evidence="1">Uncharacterized protein</fullName>
    </submittedName>
</protein>
<gene>
    <name evidence="1" type="ORF">CCMP2556_LOCUS44423</name>
    <name evidence="2" type="ORF">CCMP2556_LOCUS44498</name>
</gene>
<evidence type="ECO:0000313" key="1">
    <source>
        <dbReference type="EMBL" id="CAK9092845.1"/>
    </source>
</evidence>
<dbReference type="Proteomes" id="UP001642484">
    <property type="component" value="Unassembled WGS sequence"/>
</dbReference>
<dbReference type="EMBL" id="CAXAMN010025128">
    <property type="protein sequence ID" value="CAK9092845.1"/>
    <property type="molecule type" value="Genomic_DNA"/>
</dbReference>
<proteinExistence type="predicted"/>
<comment type="caution">
    <text evidence="1">The sequence shown here is derived from an EMBL/GenBank/DDBJ whole genome shotgun (WGS) entry which is preliminary data.</text>
</comment>
<evidence type="ECO:0000313" key="2">
    <source>
        <dbReference type="EMBL" id="CAK9093031.1"/>
    </source>
</evidence>
<name>A0ABP0QZN2_9DINO</name>
<evidence type="ECO:0000313" key="3">
    <source>
        <dbReference type="Proteomes" id="UP001642484"/>
    </source>
</evidence>
<reference evidence="1 3" key="1">
    <citation type="submission" date="2024-02" db="EMBL/GenBank/DDBJ databases">
        <authorList>
            <person name="Chen Y."/>
            <person name="Shah S."/>
            <person name="Dougan E. K."/>
            <person name="Thang M."/>
            <person name="Chan C."/>
        </authorList>
    </citation>
    <scope>NUCLEOTIDE SEQUENCE [LARGE SCALE GENOMIC DNA]</scope>
</reference>
<keyword evidence="3" id="KW-1185">Reference proteome</keyword>
<sequence>MTSSSVAGDVCFCSSANARAQSFNMRESIWIGLEVGLETAPFSRKTEDLEDFEMDVENQLLETFRSWTPLPPHSHRASKPCVLLKWVPGKVSNYFRRDVVGVTCDYRGGFGSL</sequence>